<evidence type="ECO:0000313" key="3">
    <source>
        <dbReference type="Proteomes" id="UP001623041"/>
    </source>
</evidence>
<dbReference type="EMBL" id="JBJHQH010000002">
    <property type="protein sequence ID" value="MFK9090598.1"/>
    <property type="molecule type" value="Genomic_DNA"/>
</dbReference>
<evidence type="ECO:0000259" key="1">
    <source>
        <dbReference type="Pfam" id="PF07238"/>
    </source>
</evidence>
<dbReference type="Pfam" id="PF07238">
    <property type="entry name" value="PilZ"/>
    <property type="match status" value="1"/>
</dbReference>
<sequence>MRCSDLGYISNRREFNRIIFKHPFQARIETLTSCAEQFNFPIWILDMSAGGLKFVSKSEFMVNFIEIYKLNITLDNKDIVMYGKIIRKKILNHNFREYSVKFNFFYNEMN</sequence>
<dbReference type="SUPFAM" id="SSF141371">
    <property type="entry name" value="PilZ domain-like"/>
    <property type="match status" value="1"/>
</dbReference>
<organism evidence="2 3">
    <name type="scientific">Bacillus salipaludis</name>
    <dbReference type="NCBI Taxonomy" id="2547811"/>
    <lineage>
        <taxon>Bacteria</taxon>
        <taxon>Bacillati</taxon>
        <taxon>Bacillota</taxon>
        <taxon>Bacilli</taxon>
        <taxon>Bacillales</taxon>
        <taxon>Bacillaceae</taxon>
        <taxon>Bacillus</taxon>
    </lineage>
</organism>
<gene>
    <name evidence="2" type="ORF">ACJEBI_03755</name>
</gene>
<evidence type="ECO:0000313" key="2">
    <source>
        <dbReference type="EMBL" id="MFK9090598.1"/>
    </source>
</evidence>
<dbReference type="InterPro" id="IPR009875">
    <property type="entry name" value="PilZ_domain"/>
</dbReference>
<comment type="caution">
    <text evidence="2">The sequence shown here is derived from an EMBL/GenBank/DDBJ whole genome shotgun (WGS) entry which is preliminary data.</text>
</comment>
<dbReference type="Gene3D" id="2.40.10.220">
    <property type="entry name" value="predicted glycosyltransferase like domains"/>
    <property type="match status" value="1"/>
</dbReference>
<dbReference type="RefSeq" id="WP_406579282.1">
    <property type="nucleotide sequence ID" value="NZ_JBJHQH010000002.1"/>
</dbReference>
<feature type="domain" description="PilZ" evidence="1">
    <location>
        <begin position="11"/>
        <end position="103"/>
    </location>
</feature>
<dbReference type="Proteomes" id="UP001623041">
    <property type="component" value="Unassembled WGS sequence"/>
</dbReference>
<accession>A0ABW8RAX4</accession>
<proteinExistence type="predicted"/>
<name>A0ABW8RAX4_9BACI</name>
<reference evidence="2 3" key="1">
    <citation type="submission" date="2024-11" db="EMBL/GenBank/DDBJ databases">
        <authorList>
            <person name="Lucas J.A."/>
        </authorList>
    </citation>
    <scope>NUCLEOTIDE SEQUENCE [LARGE SCALE GENOMIC DNA]</scope>
    <source>
        <strain evidence="2 3">Z 5.4</strain>
    </source>
</reference>
<keyword evidence="3" id="KW-1185">Reference proteome</keyword>
<protein>
    <submittedName>
        <fullName evidence="2">PilZ domain-containing protein</fullName>
    </submittedName>
</protein>